<dbReference type="InterPro" id="IPR001867">
    <property type="entry name" value="OmpR/PhoB-type_DNA-bd"/>
</dbReference>
<dbReference type="AlphaFoldDB" id="A0A174ET95"/>
<feature type="modified residue" description="4-aspartylphosphate" evidence="6">
    <location>
        <position position="52"/>
    </location>
</feature>
<dbReference type="SMART" id="SM00448">
    <property type="entry name" value="REC"/>
    <property type="match status" value="1"/>
</dbReference>
<dbReference type="SUPFAM" id="SSF52172">
    <property type="entry name" value="CheY-like"/>
    <property type="match status" value="1"/>
</dbReference>
<dbReference type="InterPro" id="IPR036388">
    <property type="entry name" value="WH-like_DNA-bd_sf"/>
</dbReference>
<dbReference type="PANTHER" id="PTHR48111:SF73">
    <property type="entry name" value="ALKALINE PHOSPHATASE SYNTHESIS TRANSCRIPTIONAL REGULATORY PROTEIN PHOP"/>
    <property type="match status" value="1"/>
</dbReference>
<keyword evidence="2" id="KW-0805">Transcription regulation</keyword>
<organism evidence="10 11">
    <name type="scientific">Faecalicatena contorta</name>
    <dbReference type="NCBI Taxonomy" id="39482"/>
    <lineage>
        <taxon>Bacteria</taxon>
        <taxon>Bacillati</taxon>
        <taxon>Bacillota</taxon>
        <taxon>Clostridia</taxon>
        <taxon>Lachnospirales</taxon>
        <taxon>Lachnospiraceae</taxon>
        <taxon>Faecalicatena</taxon>
    </lineage>
</organism>
<evidence type="ECO:0000256" key="2">
    <source>
        <dbReference type="ARBA" id="ARBA00023015"/>
    </source>
</evidence>
<dbReference type="GO" id="GO:0005829">
    <property type="term" value="C:cytosol"/>
    <property type="evidence" value="ECO:0007669"/>
    <property type="project" value="TreeGrafter"/>
</dbReference>
<dbReference type="InterPro" id="IPR016032">
    <property type="entry name" value="Sig_transdc_resp-reg_C-effctor"/>
</dbReference>
<feature type="domain" description="OmpR/PhoB-type" evidence="9">
    <location>
        <begin position="122"/>
        <end position="222"/>
    </location>
</feature>
<feature type="domain" description="Response regulatory" evidence="8">
    <location>
        <begin position="3"/>
        <end position="116"/>
    </location>
</feature>
<dbReference type="RefSeq" id="WP_055152980.1">
    <property type="nucleotide sequence ID" value="NZ_CYZU01000017.1"/>
</dbReference>
<dbReference type="PROSITE" id="PS50110">
    <property type="entry name" value="RESPONSE_REGULATORY"/>
    <property type="match status" value="1"/>
</dbReference>
<dbReference type="InterPro" id="IPR039420">
    <property type="entry name" value="WalR-like"/>
</dbReference>
<dbReference type="SMART" id="SM00862">
    <property type="entry name" value="Trans_reg_C"/>
    <property type="match status" value="1"/>
</dbReference>
<dbReference type="Gene3D" id="6.10.250.690">
    <property type="match status" value="1"/>
</dbReference>
<dbReference type="STRING" id="39482.ERS852491_02124"/>
<dbReference type="PROSITE" id="PS51755">
    <property type="entry name" value="OMPR_PHOB"/>
    <property type="match status" value="1"/>
</dbReference>
<dbReference type="GO" id="GO:0000156">
    <property type="term" value="F:phosphorelay response regulator activity"/>
    <property type="evidence" value="ECO:0007669"/>
    <property type="project" value="TreeGrafter"/>
</dbReference>
<dbReference type="GO" id="GO:0032993">
    <property type="term" value="C:protein-DNA complex"/>
    <property type="evidence" value="ECO:0007669"/>
    <property type="project" value="TreeGrafter"/>
</dbReference>
<dbReference type="InterPro" id="IPR001789">
    <property type="entry name" value="Sig_transdc_resp-reg_receiver"/>
</dbReference>
<evidence type="ECO:0000256" key="4">
    <source>
        <dbReference type="ARBA" id="ARBA00023163"/>
    </source>
</evidence>
<evidence type="ECO:0000259" key="9">
    <source>
        <dbReference type="PROSITE" id="PS51755"/>
    </source>
</evidence>
<evidence type="ECO:0000313" key="11">
    <source>
        <dbReference type="Proteomes" id="UP000095544"/>
    </source>
</evidence>
<dbReference type="Pfam" id="PF00486">
    <property type="entry name" value="Trans_reg_C"/>
    <property type="match status" value="1"/>
</dbReference>
<feature type="DNA-binding region" description="OmpR/PhoB-type" evidence="7">
    <location>
        <begin position="122"/>
        <end position="222"/>
    </location>
</feature>
<dbReference type="GO" id="GO:0000976">
    <property type="term" value="F:transcription cis-regulatory region binding"/>
    <property type="evidence" value="ECO:0007669"/>
    <property type="project" value="TreeGrafter"/>
</dbReference>
<gene>
    <name evidence="10" type="primary">regX3_7</name>
    <name evidence="10" type="ORF">ERS852491_02124</name>
</gene>
<keyword evidence="6" id="KW-0597">Phosphoprotein</keyword>
<evidence type="ECO:0000256" key="3">
    <source>
        <dbReference type="ARBA" id="ARBA00023125"/>
    </source>
</evidence>
<accession>A0A174ET95</accession>
<dbReference type="CDD" id="cd00383">
    <property type="entry name" value="trans_reg_C"/>
    <property type="match status" value="1"/>
</dbReference>
<dbReference type="Proteomes" id="UP000095544">
    <property type="component" value="Unassembled WGS sequence"/>
</dbReference>
<dbReference type="Pfam" id="PF00072">
    <property type="entry name" value="Response_reg"/>
    <property type="match status" value="1"/>
</dbReference>
<name>A0A174ET95_9FIRM</name>
<keyword evidence="3 7" id="KW-0238">DNA-binding</keyword>
<sequence length="223" mass="25109">MACLLIVEDDVDLGEGIGFAFSADGYVTDLAVSIRDGRRMLARGGYDCVILDCNLPDGSGFDFCREIRAESDVPVLMLTARDTELDEVMALELGVDDFMTKPFSVAVLKARVKRLVMRRDGGQAVQSNGIRVDLRECRVFRDGGEVLLSKVEYKLLLFFLENRNQVLSKEQILEYVWDSSGRFVDENTVSVNIRRLRSKIEENPDSPSCIKTVHGLGYIWKEN</sequence>
<dbReference type="InterPro" id="IPR011006">
    <property type="entry name" value="CheY-like_superfamily"/>
</dbReference>
<evidence type="ECO:0000313" key="10">
    <source>
        <dbReference type="EMBL" id="CUO41014.1"/>
    </source>
</evidence>
<keyword evidence="4" id="KW-0804">Transcription</keyword>
<reference evidence="10 11" key="1">
    <citation type="submission" date="2015-09" db="EMBL/GenBank/DDBJ databases">
        <authorList>
            <consortium name="Pathogen Informatics"/>
        </authorList>
    </citation>
    <scope>NUCLEOTIDE SEQUENCE [LARGE SCALE GENOMIC DNA]</scope>
    <source>
        <strain evidence="10 11">2789STDY5834876</strain>
    </source>
</reference>
<comment type="function">
    <text evidence="5">May play the central regulatory role in sporulation. It may be an element of the effector pathway responsible for the activation of sporulation genes in response to nutritional stress. Spo0A may act in concert with spo0H (a sigma factor) to control the expression of some genes that are critical to the sporulation process.</text>
</comment>
<evidence type="ECO:0000256" key="1">
    <source>
        <dbReference type="ARBA" id="ARBA00018672"/>
    </source>
</evidence>
<dbReference type="GO" id="GO:0006355">
    <property type="term" value="P:regulation of DNA-templated transcription"/>
    <property type="evidence" value="ECO:0007669"/>
    <property type="project" value="InterPro"/>
</dbReference>
<dbReference type="SUPFAM" id="SSF46894">
    <property type="entry name" value="C-terminal effector domain of the bipartite response regulators"/>
    <property type="match status" value="1"/>
</dbReference>
<dbReference type="EMBL" id="CYZU01000017">
    <property type="protein sequence ID" value="CUO41014.1"/>
    <property type="molecule type" value="Genomic_DNA"/>
</dbReference>
<evidence type="ECO:0000259" key="8">
    <source>
        <dbReference type="PROSITE" id="PS50110"/>
    </source>
</evidence>
<evidence type="ECO:0000256" key="5">
    <source>
        <dbReference type="ARBA" id="ARBA00024867"/>
    </source>
</evidence>
<evidence type="ECO:0000256" key="7">
    <source>
        <dbReference type="PROSITE-ProRule" id="PRU01091"/>
    </source>
</evidence>
<dbReference type="CDD" id="cd17574">
    <property type="entry name" value="REC_OmpR"/>
    <property type="match status" value="1"/>
</dbReference>
<dbReference type="Gene3D" id="1.10.10.10">
    <property type="entry name" value="Winged helix-like DNA-binding domain superfamily/Winged helix DNA-binding domain"/>
    <property type="match status" value="1"/>
</dbReference>
<dbReference type="OrthoDB" id="9779174at2"/>
<protein>
    <recommendedName>
        <fullName evidence="1">Stage 0 sporulation protein A homolog</fullName>
    </recommendedName>
</protein>
<dbReference type="PANTHER" id="PTHR48111">
    <property type="entry name" value="REGULATOR OF RPOS"/>
    <property type="match status" value="1"/>
</dbReference>
<proteinExistence type="predicted"/>
<dbReference type="Gene3D" id="3.40.50.2300">
    <property type="match status" value="1"/>
</dbReference>
<evidence type="ECO:0000256" key="6">
    <source>
        <dbReference type="PROSITE-ProRule" id="PRU00169"/>
    </source>
</evidence>